<evidence type="ECO:0000256" key="14">
    <source>
        <dbReference type="ARBA" id="ARBA00023102"/>
    </source>
</evidence>
<dbReference type="PATRIC" id="fig|1200793.3.peg.810"/>
<dbReference type="EC" id="2.4.2.17" evidence="6 16"/>
<dbReference type="PANTHER" id="PTHR21403">
    <property type="entry name" value="ATP PHOSPHORIBOSYLTRANSFERASE ATP-PRTASE"/>
    <property type="match status" value="1"/>
</dbReference>
<evidence type="ECO:0000259" key="17">
    <source>
        <dbReference type="Pfam" id="PF01634"/>
    </source>
</evidence>
<keyword evidence="11 16" id="KW-0808">Transferase</keyword>
<dbReference type="InterPro" id="IPR024893">
    <property type="entry name" value="ATP_PRibTrfase_HisG_short"/>
</dbReference>
<evidence type="ECO:0000256" key="15">
    <source>
        <dbReference type="ARBA" id="ARBA00024861"/>
    </source>
</evidence>
<dbReference type="PANTHER" id="PTHR21403:SF8">
    <property type="entry name" value="ATP PHOSPHORIBOSYLTRANSFERASE"/>
    <property type="match status" value="1"/>
</dbReference>
<dbReference type="InterPro" id="IPR018198">
    <property type="entry name" value="ATP_PRibTrfase_CS"/>
</dbReference>
<proteinExistence type="inferred from homology"/>
<dbReference type="InterPro" id="IPR001348">
    <property type="entry name" value="ATP_PRibTrfase_HisG"/>
</dbReference>
<dbReference type="FunFam" id="3.40.190.10:FF:000008">
    <property type="entry name" value="ATP phosphoribosyltransferase"/>
    <property type="match status" value="1"/>
</dbReference>
<evidence type="ECO:0000256" key="1">
    <source>
        <dbReference type="ARBA" id="ARBA00000915"/>
    </source>
</evidence>
<comment type="caution">
    <text evidence="18">The sequence shown here is derived from an EMBL/GenBank/DDBJ whole genome shotgun (WGS) entry which is preliminary data.</text>
</comment>
<evidence type="ECO:0000313" key="18">
    <source>
        <dbReference type="EMBL" id="EJO16926.1"/>
    </source>
</evidence>
<evidence type="ECO:0000256" key="4">
    <source>
        <dbReference type="ARBA" id="ARBA00009489"/>
    </source>
</evidence>
<evidence type="ECO:0000256" key="7">
    <source>
        <dbReference type="ARBA" id="ARBA00020998"/>
    </source>
</evidence>
<dbReference type="NCBIfam" id="TIGR00070">
    <property type="entry name" value="hisG"/>
    <property type="match status" value="1"/>
</dbReference>
<name>J7THX5_STRSL</name>
<evidence type="ECO:0000256" key="12">
    <source>
        <dbReference type="ARBA" id="ARBA00022741"/>
    </source>
</evidence>
<reference evidence="18 19" key="1">
    <citation type="journal article" date="2012" name="J. Bacteriol.">
        <title>Genome Sequence of the Lantibiotic Bacteriocin Producer Streptococcus salivarius Strain K12.</title>
        <authorList>
            <person name="Barretto C."/>
            <person name="Alvarez-Martin P."/>
            <person name="Foata F."/>
            <person name="Renault P."/>
            <person name="Berger B."/>
        </authorList>
    </citation>
    <scope>NUCLEOTIDE SEQUENCE [LARGE SCALE GENOMIC DNA]</scope>
    <source>
        <strain evidence="18 19">K12</strain>
    </source>
</reference>
<gene>
    <name evidence="16" type="primary">hisG</name>
    <name evidence="18" type="ORF">RSSL_01978</name>
</gene>
<keyword evidence="9 16" id="KW-0028">Amino-acid biosynthesis</keyword>
<dbReference type="SUPFAM" id="SSF53850">
    <property type="entry name" value="Periplasmic binding protein-like II"/>
    <property type="match status" value="1"/>
</dbReference>
<comment type="pathway">
    <text evidence="3 16">Amino-acid biosynthesis; L-histidine biosynthesis; L-histidine from 5-phospho-alpha-D-ribose 1-diphosphate: step 1/9.</text>
</comment>
<keyword evidence="10 16" id="KW-0328">Glycosyltransferase</keyword>
<evidence type="ECO:0000256" key="10">
    <source>
        <dbReference type="ARBA" id="ARBA00022676"/>
    </source>
</evidence>
<evidence type="ECO:0000256" key="6">
    <source>
        <dbReference type="ARBA" id="ARBA00011946"/>
    </source>
</evidence>
<dbReference type="InterPro" id="IPR013820">
    <property type="entry name" value="ATP_PRibTrfase_cat"/>
</dbReference>
<evidence type="ECO:0000256" key="3">
    <source>
        <dbReference type="ARBA" id="ARBA00004667"/>
    </source>
</evidence>
<evidence type="ECO:0000256" key="2">
    <source>
        <dbReference type="ARBA" id="ARBA00004496"/>
    </source>
</evidence>
<evidence type="ECO:0000256" key="9">
    <source>
        <dbReference type="ARBA" id="ARBA00022605"/>
    </source>
</evidence>
<evidence type="ECO:0000256" key="11">
    <source>
        <dbReference type="ARBA" id="ARBA00022679"/>
    </source>
</evidence>
<sequence length="236" mass="26532">MMSIRSIKQCMMMWNLEVTWMTSNQITIALTKGRIEKDTVKLLEKAGFDMSFMADKGRNLIFESPDKRFRFLLVKAPDVTTYVRHGVADIGIVGKDVLVEHPTGYLEMLDLNFGLCKFSVASTEDYNPDDHKRKRIATKYPTIATDYFNQKGEDVEIISIQGSVEIAPVIGLADAIVDIVETGNTLVANGLKVYEDICRISARMIVNKASLKNNKEVLPFICKIESLVGNEEVPFE</sequence>
<protein>
    <recommendedName>
        <fullName evidence="7 16">ATP phosphoribosyltransferase</fullName>
        <shortName evidence="16">ATP-PRT</shortName>
        <shortName evidence="16">ATP-PRTase</shortName>
        <ecNumber evidence="6 16">2.4.2.17</ecNumber>
    </recommendedName>
</protein>
<dbReference type="GO" id="GO:0005524">
    <property type="term" value="F:ATP binding"/>
    <property type="evidence" value="ECO:0007669"/>
    <property type="project" value="UniProtKB-KW"/>
</dbReference>
<comment type="domain">
    <text evidence="16">Lacks the C-terminal regulatory region which is replaced by HisZ.</text>
</comment>
<feature type="domain" description="ATP phosphoribosyltransferase catalytic" evidence="17">
    <location>
        <begin position="75"/>
        <end position="222"/>
    </location>
</feature>
<keyword evidence="12 16" id="KW-0547">Nucleotide-binding</keyword>
<dbReference type="EMBL" id="ALIF01000001">
    <property type="protein sequence ID" value="EJO16926.1"/>
    <property type="molecule type" value="Genomic_DNA"/>
</dbReference>
<organism evidence="18 19">
    <name type="scientific">Streptococcus salivarius K12</name>
    <dbReference type="NCBI Taxonomy" id="1200793"/>
    <lineage>
        <taxon>Bacteria</taxon>
        <taxon>Bacillati</taxon>
        <taxon>Bacillota</taxon>
        <taxon>Bacilli</taxon>
        <taxon>Lactobacillales</taxon>
        <taxon>Streptococcaceae</taxon>
        <taxon>Streptococcus</taxon>
    </lineage>
</organism>
<dbReference type="GO" id="GO:0003879">
    <property type="term" value="F:ATP phosphoribosyltransferase activity"/>
    <property type="evidence" value="ECO:0007669"/>
    <property type="project" value="UniProtKB-UniRule"/>
</dbReference>
<evidence type="ECO:0000256" key="16">
    <source>
        <dbReference type="HAMAP-Rule" id="MF_01018"/>
    </source>
</evidence>
<keyword evidence="19" id="KW-1185">Reference proteome</keyword>
<comment type="subunit">
    <text evidence="5 16">Heteromultimer composed of HisG and HisZ subunits.</text>
</comment>
<evidence type="ECO:0000256" key="5">
    <source>
        <dbReference type="ARBA" id="ARBA00011496"/>
    </source>
</evidence>
<evidence type="ECO:0000313" key="19">
    <source>
        <dbReference type="Proteomes" id="UP000006983"/>
    </source>
</evidence>
<dbReference type="Gene3D" id="3.40.190.10">
    <property type="entry name" value="Periplasmic binding protein-like II"/>
    <property type="match status" value="2"/>
</dbReference>
<accession>J7THX5</accession>
<dbReference type="GO" id="GO:0000105">
    <property type="term" value="P:L-histidine biosynthetic process"/>
    <property type="evidence" value="ECO:0007669"/>
    <property type="project" value="UniProtKB-UniRule"/>
</dbReference>
<comment type="function">
    <text evidence="15 16">Catalyzes the condensation of ATP and 5-phosphoribose 1-diphosphate to form N'-(5'-phosphoribosyl)-ATP (PR-ATP). Has a crucial role in the pathway because the rate of histidine biosynthesis seems to be controlled primarily by regulation of HisG enzymatic activity.</text>
</comment>
<dbReference type="GO" id="GO:0005737">
    <property type="term" value="C:cytoplasm"/>
    <property type="evidence" value="ECO:0007669"/>
    <property type="project" value="UniProtKB-SubCell"/>
</dbReference>
<dbReference type="HAMAP" id="MF_01018">
    <property type="entry name" value="HisG_Short"/>
    <property type="match status" value="1"/>
</dbReference>
<keyword evidence="14 16" id="KW-0368">Histidine biosynthesis</keyword>
<dbReference type="FunFam" id="3.40.190.10:FF:000011">
    <property type="entry name" value="ATP phosphoribosyltransferase"/>
    <property type="match status" value="1"/>
</dbReference>
<keyword evidence="13 16" id="KW-0067">ATP-binding</keyword>
<comment type="subcellular location">
    <subcellularLocation>
        <location evidence="2 16">Cytoplasm</location>
    </subcellularLocation>
</comment>
<comment type="similarity">
    <text evidence="4 16">Belongs to the ATP phosphoribosyltransferase family. Short subfamily.</text>
</comment>
<dbReference type="CDD" id="cd13595">
    <property type="entry name" value="PBP2_HisGs"/>
    <property type="match status" value="1"/>
</dbReference>
<dbReference type="Pfam" id="PF01634">
    <property type="entry name" value="HisG"/>
    <property type="match status" value="1"/>
</dbReference>
<keyword evidence="8 16" id="KW-0963">Cytoplasm</keyword>
<dbReference type="Proteomes" id="UP000006983">
    <property type="component" value="Unassembled WGS sequence"/>
</dbReference>
<evidence type="ECO:0000256" key="8">
    <source>
        <dbReference type="ARBA" id="ARBA00022490"/>
    </source>
</evidence>
<dbReference type="UniPathway" id="UPA00031">
    <property type="reaction ID" value="UER00006"/>
</dbReference>
<dbReference type="AlphaFoldDB" id="J7THX5"/>
<comment type="catalytic activity">
    <reaction evidence="1 16">
        <text>1-(5-phospho-beta-D-ribosyl)-ATP + diphosphate = 5-phospho-alpha-D-ribose 1-diphosphate + ATP</text>
        <dbReference type="Rhea" id="RHEA:18473"/>
        <dbReference type="ChEBI" id="CHEBI:30616"/>
        <dbReference type="ChEBI" id="CHEBI:33019"/>
        <dbReference type="ChEBI" id="CHEBI:58017"/>
        <dbReference type="ChEBI" id="CHEBI:73183"/>
        <dbReference type="EC" id="2.4.2.17"/>
    </reaction>
</comment>
<evidence type="ECO:0000256" key="13">
    <source>
        <dbReference type="ARBA" id="ARBA00022840"/>
    </source>
</evidence>
<dbReference type="PROSITE" id="PS01316">
    <property type="entry name" value="ATP_P_PHORIBOSYLTR"/>
    <property type="match status" value="1"/>
</dbReference>